<name>A0A6G4WSF9_9ACTN</name>
<dbReference type="PANTHER" id="PTHR43775">
    <property type="entry name" value="FATTY ACID SYNTHASE"/>
    <property type="match status" value="1"/>
</dbReference>
<dbReference type="PROSITE" id="PS50075">
    <property type="entry name" value="CARRIER"/>
    <property type="match status" value="1"/>
</dbReference>
<dbReference type="Proteomes" id="UP000477722">
    <property type="component" value="Unassembled WGS sequence"/>
</dbReference>
<proteinExistence type="predicted"/>
<dbReference type="PANTHER" id="PTHR43775:SF37">
    <property type="entry name" value="SI:DKEY-61P9.11"/>
    <property type="match status" value="1"/>
</dbReference>
<sequence>PGTDRPVLVLADQLGLADLLVAHLAGRGRRTARVDTGTDSGTDSARLAPGHYRIRAGHREDHTWLGAALAEDGLAPGEIVDLTTYAPPEPAGPQPPVPAGTAGLLHLVQALAERRTGDGTEAGVTLRVAGRHTQPAAPGDLPEPDRAARLALLTSLVQELPWLTGSHLDLPADGTPEADLPHLLAELAARPGEPEAAVRDGHRLTPRLAALPEAPAEAGPPLHHGGLYVVTGGLGGLGAEICAHLLDAYDARLLILGRTPLTPGAPAPDDPVAQARLETLRALRARSEHVLYAAADVCDPAGVREALDRARARWGRRPCAVLHLAGTFRQQSALTLRAGDLAEVLAPKTTGTQVLLDSLADSPDAVLIGFSSVNGALGGALAGAYAAANAHLDARAHRLAGTAARGERPAARVRSLAWSLWEETGMSRGHHLTEPSRARGYHPLGRGEGLRSFLHALRHDVPHVLIGLDPGKPFVRGRLDAPARLTHRLVAHGPAPAERPGTLPDRYGRPTSCGSAADTGTGAADPAAAPAGAVQELVARTWCEVLHLDRVDPHDNFFELGGHSLHLSRVHSRLEKALQQEFSMVDLFRHPTVASLAAFLDTPAAEPPTRGAARERADRRATARNRRRSR</sequence>
<dbReference type="RefSeq" id="WP_165297441.1">
    <property type="nucleotide sequence ID" value="NZ_JAAKZZ010000032.1"/>
</dbReference>
<feature type="non-terminal residue" evidence="5">
    <location>
        <position position="1"/>
    </location>
</feature>
<dbReference type="GO" id="GO:0005886">
    <property type="term" value="C:plasma membrane"/>
    <property type="evidence" value="ECO:0007669"/>
    <property type="project" value="TreeGrafter"/>
</dbReference>
<dbReference type="InterPro" id="IPR050091">
    <property type="entry name" value="PKS_NRPS_Biosynth_Enz"/>
</dbReference>
<feature type="domain" description="Carrier" evidence="4">
    <location>
        <begin position="529"/>
        <end position="604"/>
    </location>
</feature>
<keyword evidence="2" id="KW-0597">Phosphoprotein</keyword>
<evidence type="ECO:0000256" key="1">
    <source>
        <dbReference type="ARBA" id="ARBA00022450"/>
    </source>
</evidence>
<accession>A0A6G4WSF9</accession>
<dbReference type="Pfam" id="PF08659">
    <property type="entry name" value="KR"/>
    <property type="match status" value="1"/>
</dbReference>
<dbReference type="InterPro" id="IPR036291">
    <property type="entry name" value="NAD(P)-bd_dom_sf"/>
</dbReference>
<feature type="compositionally biased region" description="Basic and acidic residues" evidence="3">
    <location>
        <begin position="612"/>
        <end position="621"/>
    </location>
</feature>
<dbReference type="InterPro" id="IPR020806">
    <property type="entry name" value="PKS_PP-bd"/>
</dbReference>
<evidence type="ECO:0000259" key="4">
    <source>
        <dbReference type="PROSITE" id="PS50075"/>
    </source>
</evidence>
<dbReference type="InterPro" id="IPR057326">
    <property type="entry name" value="KR_dom"/>
</dbReference>
<organism evidence="5 6">
    <name type="scientific">Streptomyces boncukensis</name>
    <dbReference type="NCBI Taxonomy" id="2711219"/>
    <lineage>
        <taxon>Bacteria</taxon>
        <taxon>Bacillati</taxon>
        <taxon>Actinomycetota</taxon>
        <taxon>Actinomycetes</taxon>
        <taxon>Kitasatosporales</taxon>
        <taxon>Streptomycetaceae</taxon>
        <taxon>Streptomyces</taxon>
    </lineage>
</organism>
<dbReference type="Gene3D" id="3.40.50.720">
    <property type="entry name" value="NAD(P)-binding Rossmann-like Domain"/>
    <property type="match status" value="1"/>
</dbReference>
<dbReference type="GO" id="GO:0017000">
    <property type="term" value="P:antibiotic biosynthetic process"/>
    <property type="evidence" value="ECO:0007669"/>
    <property type="project" value="UniProtKB-ARBA"/>
</dbReference>
<dbReference type="GO" id="GO:0005737">
    <property type="term" value="C:cytoplasm"/>
    <property type="evidence" value="ECO:0007669"/>
    <property type="project" value="TreeGrafter"/>
</dbReference>
<reference evidence="5 6" key="1">
    <citation type="submission" date="2020-02" db="EMBL/GenBank/DDBJ databases">
        <title>Whole-genome analyses of novel actinobacteria.</title>
        <authorList>
            <person name="Sahin N."/>
            <person name="Tatar D."/>
        </authorList>
    </citation>
    <scope>NUCLEOTIDE SEQUENCE [LARGE SCALE GENOMIC DNA]</scope>
    <source>
        <strain evidence="5 6">SB3404</strain>
    </source>
</reference>
<dbReference type="Pfam" id="PF00550">
    <property type="entry name" value="PP-binding"/>
    <property type="match status" value="1"/>
</dbReference>
<keyword evidence="1" id="KW-0596">Phosphopantetheine</keyword>
<evidence type="ECO:0000256" key="2">
    <source>
        <dbReference type="ARBA" id="ARBA00022553"/>
    </source>
</evidence>
<evidence type="ECO:0000313" key="6">
    <source>
        <dbReference type="Proteomes" id="UP000477722"/>
    </source>
</evidence>
<keyword evidence="6" id="KW-1185">Reference proteome</keyword>
<gene>
    <name evidence="5" type="ORF">G5C65_05305</name>
</gene>
<protein>
    <submittedName>
        <fullName evidence="5">SDR family NAD(P)-dependent oxidoreductase</fullName>
    </submittedName>
</protein>
<feature type="region of interest" description="Disordered" evidence="3">
    <location>
        <begin position="491"/>
        <end position="528"/>
    </location>
</feature>
<dbReference type="GO" id="GO:0004312">
    <property type="term" value="F:fatty acid synthase activity"/>
    <property type="evidence" value="ECO:0007669"/>
    <property type="project" value="TreeGrafter"/>
</dbReference>
<dbReference type="SMART" id="SM00822">
    <property type="entry name" value="PKS_KR"/>
    <property type="match status" value="1"/>
</dbReference>
<evidence type="ECO:0000313" key="5">
    <source>
        <dbReference type="EMBL" id="NGO67782.1"/>
    </source>
</evidence>
<dbReference type="GO" id="GO:0031177">
    <property type="term" value="F:phosphopantetheine binding"/>
    <property type="evidence" value="ECO:0007669"/>
    <property type="project" value="InterPro"/>
</dbReference>
<dbReference type="GO" id="GO:0006633">
    <property type="term" value="P:fatty acid biosynthetic process"/>
    <property type="evidence" value="ECO:0007669"/>
    <property type="project" value="TreeGrafter"/>
</dbReference>
<dbReference type="GO" id="GO:0071770">
    <property type="term" value="P:DIM/DIP cell wall layer assembly"/>
    <property type="evidence" value="ECO:0007669"/>
    <property type="project" value="TreeGrafter"/>
</dbReference>
<comment type="caution">
    <text evidence="5">The sequence shown here is derived from an EMBL/GenBank/DDBJ whole genome shotgun (WGS) entry which is preliminary data.</text>
</comment>
<dbReference type="InterPro" id="IPR013968">
    <property type="entry name" value="PKS_KR"/>
</dbReference>
<dbReference type="SUPFAM" id="SSF47336">
    <property type="entry name" value="ACP-like"/>
    <property type="match status" value="1"/>
</dbReference>
<feature type="region of interest" description="Disordered" evidence="3">
    <location>
        <begin position="604"/>
        <end position="630"/>
    </location>
</feature>
<dbReference type="EMBL" id="JAAKZZ010000032">
    <property type="protein sequence ID" value="NGO67782.1"/>
    <property type="molecule type" value="Genomic_DNA"/>
</dbReference>
<dbReference type="AlphaFoldDB" id="A0A6G4WSF9"/>
<dbReference type="SUPFAM" id="SSF51735">
    <property type="entry name" value="NAD(P)-binding Rossmann-fold domains"/>
    <property type="match status" value="2"/>
</dbReference>
<feature type="compositionally biased region" description="Low complexity" evidence="3">
    <location>
        <begin position="516"/>
        <end position="528"/>
    </location>
</feature>
<dbReference type="InterPro" id="IPR036736">
    <property type="entry name" value="ACP-like_sf"/>
</dbReference>
<dbReference type="InterPro" id="IPR009081">
    <property type="entry name" value="PP-bd_ACP"/>
</dbReference>
<dbReference type="Gene3D" id="1.10.1200.10">
    <property type="entry name" value="ACP-like"/>
    <property type="match status" value="1"/>
</dbReference>
<dbReference type="SMART" id="SM00823">
    <property type="entry name" value="PKS_PP"/>
    <property type="match status" value="1"/>
</dbReference>
<evidence type="ECO:0000256" key="3">
    <source>
        <dbReference type="SAM" id="MobiDB-lite"/>
    </source>
</evidence>